<accession>A0ABN4QUZ7</accession>
<organism evidence="1 2">
    <name type="scientific">Rhizobium phaseoli</name>
    <dbReference type="NCBI Taxonomy" id="396"/>
    <lineage>
        <taxon>Bacteria</taxon>
        <taxon>Pseudomonadati</taxon>
        <taxon>Pseudomonadota</taxon>
        <taxon>Alphaproteobacteria</taxon>
        <taxon>Hyphomicrobiales</taxon>
        <taxon>Rhizobiaceae</taxon>
        <taxon>Rhizobium/Agrobacterium group</taxon>
        <taxon>Rhizobium</taxon>
    </lineage>
</organism>
<geneLocation type="plasmid" evidence="1 2">
    <name>pRphaN771e</name>
</geneLocation>
<dbReference type="EMBL" id="CP013573">
    <property type="protein sequence ID" value="ANL88408.1"/>
    <property type="molecule type" value="Genomic_DNA"/>
</dbReference>
<gene>
    <name evidence="1" type="ORF">AMC81_PE00160</name>
</gene>
<keyword evidence="2" id="KW-1185">Reference proteome</keyword>
<proteinExistence type="predicted"/>
<evidence type="ECO:0000313" key="2">
    <source>
        <dbReference type="Proteomes" id="UP000078551"/>
    </source>
</evidence>
<dbReference type="Proteomes" id="UP000078551">
    <property type="component" value="Plasmid pRphaN771e"/>
</dbReference>
<keyword evidence="1" id="KW-0614">Plasmid</keyword>
<sequence>MFPWHNSRAANALDSADLALCQRVFHHLVAAKRIHSEAEREELANRILQSFQHGVKDEDALMRLLM</sequence>
<protein>
    <submittedName>
        <fullName evidence="1">Uncharacterized protein</fullName>
    </submittedName>
</protein>
<dbReference type="RefSeq" id="WP_029531737.1">
    <property type="nucleotide sequence ID" value="NZ_CP013531.1"/>
</dbReference>
<name>A0ABN4QUZ7_9HYPH</name>
<evidence type="ECO:0000313" key="1">
    <source>
        <dbReference type="EMBL" id="ANL88408.1"/>
    </source>
</evidence>
<reference evidence="1 2" key="1">
    <citation type="submission" date="2015-11" db="EMBL/GenBank/DDBJ databases">
        <title>The limits of bacterial species coexistence and the symbiotic plasmid transference in sympatric Rhizobium populations.</title>
        <authorList>
            <person name="Perez-Carrascal O.M."/>
            <person name="VanInsberghe D."/>
            <person name="Juarez S."/>
            <person name="Polz M.F."/>
            <person name="Vinuesa P."/>
            <person name="Gonzalez V."/>
        </authorList>
    </citation>
    <scope>NUCLEOTIDE SEQUENCE [LARGE SCALE GENOMIC DNA]</scope>
    <source>
        <strain evidence="1 2">N771</strain>
        <plasmid evidence="1 2">pRphaN771e</plasmid>
    </source>
</reference>